<proteinExistence type="predicted"/>
<dbReference type="Proteomes" id="UP000094569">
    <property type="component" value="Unassembled WGS sequence"/>
</dbReference>
<evidence type="ECO:0000313" key="3">
    <source>
        <dbReference type="Proteomes" id="UP000094569"/>
    </source>
</evidence>
<protein>
    <submittedName>
        <fullName evidence="2">Uncharacterized protein</fullName>
    </submittedName>
</protein>
<reference evidence="2 3" key="1">
    <citation type="journal article" date="2016" name="BMC Genomics">
        <title>Comparative genomic and transcriptomic analyses of the Fuzhuan brick tea-fermentation fungus Aspergillus cristatus.</title>
        <authorList>
            <person name="Ge Y."/>
            <person name="Wang Y."/>
            <person name="Liu Y."/>
            <person name="Tan Y."/>
            <person name="Ren X."/>
            <person name="Zhang X."/>
            <person name="Hyde K.D."/>
            <person name="Liu Y."/>
            <person name="Liu Z."/>
        </authorList>
    </citation>
    <scope>NUCLEOTIDE SEQUENCE [LARGE SCALE GENOMIC DNA]</scope>
    <source>
        <strain evidence="2 3">GZAAS20.1005</strain>
    </source>
</reference>
<organism evidence="2 3">
    <name type="scientific">Aspergillus cristatus</name>
    <name type="common">Chinese Fuzhuan brick tea-fermentation fungus</name>
    <name type="synonym">Eurotium cristatum</name>
    <dbReference type="NCBI Taxonomy" id="573508"/>
    <lineage>
        <taxon>Eukaryota</taxon>
        <taxon>Fungi</taxon>
        <taxon>Dikarya</taxon>
        <taxon>Ascomycota</taxon>
        <taxon>Pezizomycotina</taxon>
        <taxon>Eurotiomycetes</taxon>
        <taxon>Eurotiomycetidae</taxon>
        <taxon>Eurotiales</taxon>
        <taxon>Aspergillaceae</taxon>
        <taxon>Aspergillus</taxon>
        <taxon>Aspergillus subgen. Aspergillus</taxon>
    </lineage>
</organism>
<comment type="caution">
    <text evidence="2">The sequence shown here is derived from an EMBL/GenBank/DDBJ whole genome shotgun (WGS) entry which is preliminary data.</text>
</comment>
<keyword evidence="3" id="KW-1185">Reference proteome</keyword>
<accession>A0A1E3BJ49</accession>
<dbReference type="EMBL" id="JXNT01000003">
    <property type="protein sequence ID" value="ODM21002.1"/>
    <property type="molecule type" value="Genomic_DNA"/>
</dbReference>
<evidence type="ECO:0000256" key="1">
    <source>
        <dbReference type="SAM" id="MobiDB-lite"/>
    </source>
</evidence>
<dbReference type="VEuPathDB" id="FungiDB:SI65_04055"/>
<feature type="region of interest" description="Disordered" evidence="1">
    <location>
        <begin position="171"/>
        <end position="211"/>
    </location>
</feature>
<sequence>MANIPTQNVGVQQQFNIKFENTCLVENSLIVSEKGPETNNARGHQDKNVKDVFSSWNAPSTVDSVAEATQLQTNNSDGHEIVHHGPAVEVDDVTQEQSHQQVFPLMETASYSNSEQVGTEQEYPVATSLGLPENHVEALGTSRQSSARMSLPVCSNSYARISQSPSMGVLDSTLNIGGESEETAVKGSKGEAAPSYEDENAMDKADITESL</sequence>
<dbReference type="OrthoDB" id="4470335at2759"/>
<feature type="compositionally biased region" description="Basic and acidic residues" evidence="1">
    <location>
        <begin position="201"/>
        <end position="211"/>
    </location>
</feature>
<name>A0A1E3BJ49_ASPCR</name>
<gene>
    <name evidence="2" type="ORF">SI65_04055</name>
</gene>
<evidence type="ECO:0000313" key="2">
    <source>
        <dbReference type="EMBL" id="ODM21002.1"/>
    </source>
</evidence>
<dbReference type="AlphaFoldDB" id="A0A1E3BJ49"/>